<sequence>MQSRAFSIDPVRYIKSVPARYAPLALDNRVFAVRPVCDHIAYGIIFNSGPRFDDYPYKLSKEMKMKKLVMAAVAFAITVSATFAQSTTNSTNPNIQPEDTVKQNPASDRSTGGPRNTSDGARHTRQGKPDRASPAGRATNAGRRTNANNESKVSKGGKVNQAAKSNNATGKPGQAAKKDD</sequence>
<feature type="compositionally biased region" description="Polar residues" evidence="1">
    <location>
        <begin position="87"/>
        <end position="119"/>
    </location>
</feature>
<dbReference type="Proteomes" id="UP000002011">
    <property type="component" value="Chromosome"/>
</dbReference>
<evidence type="ECO:0000313" key="2">
    <source>
        <dbReference type="EMBL" id="ACT91779.1"/>
    </source>
</evidence>
<keyword evidence="3" id="KW-1185">Reference proteome</keyword>
<feature type="compositionally biased region" description="Low complexity" evidence="1">
    <location>
        <begin position="135"/>
        <end position="149"/>
    </location>
</feature>
<dbReference type="KEGG" id="dfe:Dfer_0512"/>
<proteinExistence type="predicted"/>
<gene>
    <name evidence="2" type="ordered locus">Dfer_0512</name>
</gene>
<accession>C6VZG7</accession>
<feature type="region of interest" description="Disordered" evidence="1">
    <location>
        <begin position="87"/>
        <end position="180"/>
    </location>
</feature>
<organism evidence="2 3">
    <name type="scientific">Dyadobacter fermentans (strain ATCC 700827 / DSM 18053 / CIP 107007 / KCTC 52180 / NS114)</name>
    <dbReference type="NCBI Taxonomy" id="471854"/>
    <lineage>
        <taxon>Bacteria</taxon>
        <taxon>Pseudomonadati</taxon>
        <taxon>Bacteroidota</taxon>
        <taxon>Cytophagia</taxon>
        <taxon>Cytophagales</taxon>
        <taxon>Spirosomataceae</taxon>
        <taxon>Dyadobacter</taxon>
    </lineage>
</organism>
<dbReference type="EMBL" id="CP001619">
    <property type="protein sequence ID" value="ACT91779.1"/>
    <property type="molecule type" value="Genomic_DNA"/>
</dbReference>
<evidence type="ECO:0000313" key="3">
    <source>
        <dbReference type="Proteomes" id="UP000002011"/>
    </source>
</evidence>
<protein>
    <submittedName>
        <fullName evidence="2">Uncharacterized protein</fullName>
    </submittedName>
</protein>
<evidence type="ECO:0000256" key="1">
    <source>
        <dbReference type="SAM" id="MobiDB-lite"/>
    </source>
</evidence>
<reference evidence="2 3" key="1">
    <citation type="journal article" date="2009" name="Stand. Genomic Sci.">
        <title>Complete genome sequence of Dyadobacter fermentans type strain (NS114).</title>
        <authorList>
            <person name="Lang E."/>
            <person name="Lapidus A."/>
            <person name="Chertkov O."/>
            <person name="Brettin T."/>
            <person name="Detter J.C."/>
            <person name="Han C."/>
            <person name="Copeland A."/>
            <person name="Glavina Del Rio T."/>
            <person name="Nolan M."/>
            <person name="Chen F."/>
            <person name="Lucas S."/>
            <person name="Tice H."/>
            <person name="Cheng J.F."/>
            <person name="Land M."/>
            <person name="Hauser L."/>
            <person name="Chang Y.J."/>
            <person name="Jeffries C.D."/>
            <person name="Kopitz M."/>
            <person name="Bruce D."/>
            <person name="Goodwin L."/>
            <person name="Pitluck S."/>
            <person name="Ovchinnikova G."/>
            <person name="Pati A."/>
            <person name="Ivanova N."/>
            <person name="Mavrommatis K."/>
            <person name="Chen A."/>
            <person name="Palaniappan K."/>
            <person name="Chain P."/>
            <person name="Bristow J."/>
            <person name="Eisen J.A."/>
            <person name="Markowitz V."/>
            <person name="Hugenholtz P."/>
            <person name="Goker M."/>
            <person name="Rohde M."/>
            <person name="Kyrpides N.C."/>
            <person name="Klenk H.P."/>
        </authorList>
    </citation>
    <scope>NUCLEOTIDE SEQUENCE [LARGE SCALE GENOMIC DNA]</scope>
    <source>
        <strain evidence="3">ATCC 700827 / DSM 18053 / CIP 107007 / KCTC 52180 / NS114</strain>
    </source>
</reference>
<name>C6VZG7_DYAFD</name>
<dbReference type="STRING" id="471854.Dfer_0512"/>
<dbReference type="HOGENOM" id="CLU_1493963_0_0_10"/>
<dbReference type="AlphaFoldDB" id="C6VZG7"/>